<comment type="caution">
    <text evidence="7">The sequence shown here is derived from an EMBL/GenBank/DDBJ whole genome shotgun (WGS) entry which is preliminary data.</text>
</comment>
<dbReference type="PROSITE" id="PS50075">
    <property type="entry name" value="CARRIER"/>
    <property type="match status" value="2"/>
</dbReference>
<dbReference type="Proteomes" id="UP001610446">
    <property type="component" value="Unassembled WGS sequence"/>
</dbReference>
<keyword evidence="3" id="KW-0436">Ligase</keyword>
<dbReference type="PANTHER" id="PTHR45527">
    <property type="entry name" value="NONRIBOSOMAL PEPTIDE SYNTHETASE"/>
    <property type="match status" value="1"/>
</dbReference>
<dbReference type="NCBIfam" id="TIGR01733">
    <property type="entry name" value="AA-adenyl-dom"/>
    <property type="match status" value="1"/>
</dbReference>
<dbReference type="InterPro" id="IPR020806">
    <property type="entry name" value="PKS_PP-bd"/>
</dbReference>
<organism evidence="7 8">
    <name type="scientific">Aspergillus pseudoustus</name>
    <dbReference type="NCBI Taxonomy" id="1810923"/>
    <lineage>
        <taxon>Eukaryota</taxon>
        <taxon>Fungi</taxon>
        <taxon>Dikarya</taxon>
        <taxon>Ascomycota</taxon>
        <taxon>Pezizomycotina</taxon>
        <taxon>Eurotiomycetes</taxon>
        <taxon>Eurotiomycetidae</taxon>
        <taxon>Eurotiales</taxon>
        <taxon>Aspergillaceae</taxon>
        <taxon>Aspergillus</taxon>
        <taxon>Aspergillus subgen. Nidulantes</taxon>
    </lineage>
</organism>
<protein>
    <recommendedName>
        <fullName evidence="6">Carrier domain-containing protein</fullName>
    </recommendedName>
</protein>
<sequence length="2816" mass="310098">MKPSVENHDALPWFSGDNTNDSEVSVHDVASCAISEITKFCQGCDISTHSFVLATDSLCIGFGDFRRGHAELDNASLKVLHSTISTQWPVMQLLNDFQDMESELPLNGQGKTHPPTAVVLLQGLMNPLELPWFTKLDYNTVLAVSFNDAMDMPDKISFVYRSTRLPLFYVEHISSNFVHAMNQVMAHPHRLVNEIEIFSPLNQSAITQWNKKEHQPVPLLEVVRGHAKSRPDHAAICAADGTVSYAELEWLTTRWASYLQTQGVRPECLVPVMMHHSKWAVIAELAILKAGGVFVPLDPAQPLARLENIMQQCKARIAVSCDKHVETLSSLVDTVVPISEGTTTGLPAVCLSHLSLVTSERTAYVLFTSGSTGRPKGCVVSYEALSDVVRQTPALKIAPDSRVLQFASYTYGMSLIEIYCTLAAGATICIPSDHERLNVLSRVIRSMETTWAILTPSTTMSITESAECLKTLVVAGEALTLDHVHALADKVEVIQAFGLTEWGGICCVSQPMSSNSDRRVIGRAPTARLWLVDPNDSNKLAPVGAVAELLVQGPALADGYLGQPEKTAAVFLKDPLWLPPWATGSRLYRTGDLVQYTSNDGNLRYVSRKDTQVKIRGMRVELAEVEYQIRQAYSQLDQAIVEAAAPKDSNDILVLVAFVYPKKKEDLAGQTFLNMLEIIRGFLVLTLPDYMRPSVYIPLDSVPLTISRKVDRKALRQTILTSTRKELERHQTVSALMISPQTDLQRLILELVAEVLRLEPLSFGLGHNFVSLGGDSVTAMLLVNKLRKHGYGVTVGPLLGAQTLSDIPSLVQTRIRVVSDARQKTLSVDAHLMVHAEANGYRTIPKLAHDGPIEQSFSQARIWFLQEMHADSTWLLLPSATRIRGTLQLEALNAALSTVVKRQEALRTTFTSRNGVGLQVVAPFQPTSLKVVDMTSSSNDELMSRLYQQQNTPMDLTKECCRVTLFRLSATDHVLSIVLHHIIADGWSFDIFVKSLAKYYNAIVQGRSPQEVDTPLPIQYRDFTVWQRQEKTSVHEEQLAYWERQLAGSHPLEFLCDKHRPAILSGKAGWQPMKVDGSLYRDLRRFCRSHQVTPFSVLLAAFRAMHFRLTGVGDATVGIPAAARTQAELEGLIGYFGNVQCIRTMVESRDQSFRQLVDQVQSATTAAFENQDVPFDRIVSRLVKDRDVSRHPLVQVTFVLHPQTDFGRVRLDGLQMEQLHLPQVSRLDLEFHLYPGDDFLRGDILYSEDLFHAATIQGMLSVFDDVLREGLRQPNADVGSLPLTDGYDTLNRHGLIYPEPKAPSPLFSIISIFLQQVALHPEEIAVRDIKTQLTYSELDETSSILASWLARRYSLPLETPIGVYAPRSCEGIVAYFGIMKAGLAYVPLDVDAPMERIETILSCLSTCQLVLMGSDQTAPVVSAPSVKFAYIAQTLGDTAAANMPVCLRTGPICGPTSLACILFTSGTTGQPKGVMMEQYGIVRLAKDPEIVAHIAASKVSSYLLNPVFDASGFDIYPALLNGGTLVCVERQAVWDYTVLEEVFVKNGVRRAVMTPAMLSQCLFYAPGLVKALDILYVGGDKLDPADVAKARRCGGRKLQIFNCYGPTENSIISTRYAVPEDEVGANGIPIGRAIVESGAYVMDRNLRLVPIGVLGELVVTGLGLARGYLDLEHNRNRFVTINIGNRSVPAYRTGDLVRYRPDDMQLEFFGRMDQQVKIRGHRVEPAEIDNVLLGDDLVTMALTVLQKRDAQTGGELVSFVTVQESAQDIARLDAQIQNSHIDAWRERADADDHYGGVDTIEPETLGRDFLGWVSMYNGQPIGEAEMTEWLNDTVAAIHRLEPRRVLEIGTGTGMVLFNLIGSLEQYFGLEPSSQAVRFVQNAAGWVEGAVKKVNVQVGTAADIAAMKGAGPLDLAIINSVVQYFPSITYLRSVILDLINTQDVKCIFFGDIRSYALHREFQASKVLHLYGHTLTGPEFRERMAEVAGSEQELLVDPAFFTALAAELPDLIEHVEIMPKRMKVTNELSCYRYVAILYVKQPGQPPLHVRKVDRSLWIDFEMQGLNAQSLAQLLKLPENPSILAVSNIPYKKTIEERFLIDVLQNSAPGTSGAGWSQEACKQAHACPALAAADLVDLALQTGWEVEISWARQGSQHGGLDAIFYRSAAAQGNGRLLFRFPTDPQQSSSQNVSSNNPLKLRRNCLIESQLLERLRAKLPSYLVPQLVRVLDRIPVNNVGKVDRKSLEQRNDISAPPAGTTTSGSASRQAASWFTNEAQRSLWEEFTGMLGVEVGIDDSFFDLGGHSLMAIKLISRINKRLGSSLRVSELFQYPTVARLGSRLQVMGGSPPNILVSYTPFSLALEPSYLDKVRLPSGATVVDIFPVTECQAWFLRDWSLVSHTFIIHGDLDVARFRSACQKTVQKHAVLRTVFTTLQGNLVQVICESVDAPFVQKTTGHASELGFTIDNERGALTPTALTTRFTLVSHLGTKEHQFILQLCHAQYDGPTLFALLSDIASTYRTSSSSPLGSSFPFSHYLHASRACCAEESFGFWRNYLAGSSGLTAVPPSSQTVLTNSHPAIDTVQEVAGALPPLPSDVTLPTLVNAAIAVSLAALTQSNDITFVCVMSSRDVLATASTIESHQADLLLGPCINRILLRVEVPGPTTGSSALDFCRRLRDNQAHVSGKGHLGLKDIVENCTNWRLPSTDSGTDQLLEDTPFVLHLPADTATPSFSLTADLDVAWKSTDVSIRPRNQVIVRSTASTTTDNELTARIQVQASCALLSAEDAAAFAVRILGTMRLLSTTPEAPIQHMIQSDKL</sequence>
<dbReference type="PROSITE" id="PS00012">
    <property type="entry name" value="PHOSPHOPANTETHEINE"/>
    <property type="match status" value="2"/>
</dbReference>
<feature type="domain" description="Carrier" evidence="6">
    <location>
        <begin position="2269"/>
        <end position="2343"/>
    </location>
</feature>
<evidence type="ECO:0000256" key="4">
    <source>
        <dbReference type="ARBA" id="ARBA00029454"/>
    </source>
</evidence>
<dbReference type="InterPro" id="IPR006162">
    <property type="entry name" value="Ppantetheine_attach_site"/>
</dbReference>
<dbReference type="CDD" id="cd05918">
    <property type="entry name" value="A_NRPS_SidN3_like"/>
    <property type="match status" value="1"/>
</dbReference>
<dbReference type="InterPro" id="IPR009081">
    <property type="entry name" value="PP-bd_ACP"/>
</dbReference>
<dbReference type="InterPro" id="IPR001242">
    <property type="entry name" value="Condensation_dom"/>
</dbReference>
<gene>
    <name evidence="7" type="ORF">BJY01DRAFT_261440</name>
</gene>
<dbReference type="PROSITE" id="PS00455">
    <property type="entry name" value="AMP_BINDING"/>
    <property type="match status" value="2"/>
</dbReference>
<dbReference type="Pfam" id="PF00550">
    <property type="entry name" value="PP-binding"/>
    <property type="match status" value="2"/>
</dbReference>
<evidence type="ECO:0000313" key="7">
    <source>
        <dbReference type="EMBL" id="KAL2850684.1"/>
    </source>
</evidence>
<dbReference type="SUPFAM" id="SSF52777">
    <property type="entry name" value="CoA-dependent acyltransferases"/>
    <property type="match status" value="4"/>
</dbReference>
<dbReference type="Gene3D" id="3.40.50.150">
    <property type="entry name" value="Vaccinia Virus protein VP39"/>
    <property type="match status" value="1"/>
</dbReference>
<dbReference type="SUPFAM" id="SSF56801">
    <property type="entry name" value="Acetyl-CoA synthetase-like"/>
    <property type="match status" value="2"/>
</dbReference>
<feature type="compositionally biased region" description="Polar residues" evidence="5">
    <location>
        <begin position="2255"/>
        <end position="2266"/>
    </location>
</feature>
<dbReference type="SMART" id="SM01294">
    <property type="entry name" value="PKS_PP_betabranch"/>
    <property type="match status" value="1"/>
</dbReference>
<feature type="domain" description="Carrier" evidence="6">
    <location>
        <begin position="739"/>
        <end position="815"/>
    </location>
</feature>
<dbReference type="InterPro" id="IPR000873">
    <property type="entry name" value="AMP-dep_synth/lig_dom"/>
</dbReference>
<dbReference type="InterPro" id="IPR045851">
    <property type="entry name" value="AMP-bd_C_sf"/>
</dbReference>
<dbReference type="Gene3D" id="3.40.50.12780">
    <property type="entry name" value="N-terminal domain of ligase-like"/>
    <property type="match status" value="1"/>
</dbReference>
<dbReference type="SUPFAM" id="SSF47336">
    <property type="entry name" value="ACP-like"/>
    <property type="match status" value="2"/>
</dbReference>
<dbReference type="CDD" id="cd05930">
    <property type="entry name" value="A_NRPS"/>
    <property type="match status" value="1"/>
</dbReference>
<dbReference type="InterPro" id="IPR029058">
    <property type="entry name" value="AB_hydrolase_fold"/>
</dbReference>
<dbReference type="Gene3D" id="3.30.559.10">
    <property type="entry name" value="Chloramphenicol acetyltransferase-like domain"/>
    <property type="match status" value="2"/>
</dbReference>
<dbReference type="InterPro" id="IPR036736">
    <property type="entry name" value="ACP-like_sf"/>
</dbReference>
<dbReference type="EMBL" id="JBFXLU010000035">
    <property type="protein sequence ID" value="KAL2850684.1"/>
    <property type="molecule type" value="Genomic_DNA"/>
</dbReference>
<dbReference type="Pfam" id="PF00668">
    <property type="entry name" value="Condensation"/>
    <property type="match status" value="2"/>
</dbReference>
<keyword evidence="2" id="KW-0597">Phosphoprotein</keyword>
<reference evidence="7 8" key="1">
    <citation type="submission" date="2024-07" db="EMBL/GenBank/DDBJ databases">
        <title>Section-level genome sequencing and comparative genomics of Aspergillus sections Usti and Cavernicolus.</title>
        <authorList>
            <consortium name="Lawrence Berkeley National Laboratory"/>
            <person name="Nybo J.L."/>
            <person name="Vesth T.C."/>
            <person name="Theobald S."/>
            <person name="Frisvad J.C."/>
            <person name="Larsen T.O."/>
            <person name="Kjaerboelling I."/>
            <person name="Rothschild-Mancinelli K."/>
            <person name="Lyhne E.K."/>
            <person name="Kogle M.E."/>
            <person name="Barry K."/>
            <person name="Clum A."/>
            <person name="Na H."/>
            <person name="Ledsgaard L."/>
            <person name="Lin J."/>
            <person name="Lipzen A."/>
            <person name="Kuo A."/>
            <person name="Riley R."/>
            <person name="Mondo S."/>
            <person name="Labutti K."/>
            <person name="Haridas S."/>
            <person name="Pangalinan J."/>
            <person name="Salamov A.A."/>
            <person name="Simmons B.A."/>
            <person name="Magnuson J.K."/>
            <person name="Chen J."/>
            <person name="Drula E."/>
            <person name="Henrissat B."/>
            <person name="Wiebenga A."/>
            <person name="Lubbers R.J."/>
            <person name="Gomes A.C."/>
            <person name="Makela M.R."/>
            <person name="Stajich J."/>
            <person name="Grigoriev I.V."/>
            <person name="Mortensen U.H."/>
            <person name="De Vries R.P."/>
            <person name="Baker S.E."/>
            <person name="Andersen M.R."/>
        </authorList>
    </citation>
    <scope>NUCLEOTIDE SEQUENCE [LARGE SCALE GENOMIC DNA]</scope>
    <source>
        <strain evidence="7 8">CBS 123904</strain>
    </source>
</reference>
<evidence type="ECO:0000313" key="8">
    <source>
        <dbReference type="Proteomes" id="UP001610446"/>
    </source>
</evidence>
<dbReference type="Gene3D" id="3.30.559.30">
    <property type="entry name" value="Nonribosomal peptide synthetase, condensation domain"/>
    <property type="match status" value="2"/>
</dbReference>
<dbReference type="PANTHER" id="PTHR45527:SF1">
    <property type="entry name" value="FATTY ACID SYNTHASE"/>
    <property type="match status" value="1"/>
</dbReference>
<accession>A0ABR4KEJ2</accession>
<dbReference type="Gene3D" id="2.30.38.10">
    <property type="entry name" value="Luciferase, Domain 3"/>
    <property type="match status" value="1"/>
</dbReference>
<dbReference type="Gene3D" id="3.40.50.1820">
    <property type="entry name" value="alpha/beta hydrolase"/>
    <property type="match status" value="1"/>
</dbReference>
<keyword evidence="1" id="KW-0596">Phosphopantetheine</keyword>
<evidence type="ECO:0000259" key="6">
    <source>
        <dbReference type="PROSITE" id="PS50075"/>
    </source>
</evidence>
<keyword evidence="8" id="KW-1185">Reference proteome</keyword>
<dbReference type="InterPro" id="IPR010071">
    <property type="entry name" value="AA_adenyl_dom"/>
</dbReference>
<feature type="region of interest" description="Disordered" evidence="5">
    <location>
        <begin position="2241"/>
        <end position="2266"/>
    </location>
</feature>
<dbReference type="InterPro" id="IPR020845">
    <property type="entry name" value="AMP-binding_CS"/>
</dbReference>
<dbReference type="Gene3D" id="3.30.300.30">
    <property type="match status" value="3"/>
</dbReference>
<dbReference type="Gene3D" id="1.10.1200.10">
    <property type="entry name" value="ACP-like"/>
    <property type="match status" value="1"/>
</dbReference>
<dbReference type="SUPFAM" id="SSF53335">
    <property type="entry name" value="S-adenosyl-L-methionine-dependent methyltransferases"/>
    <property type="match status" value="1"/>
</dbReference>
<dbReference type="InterPro" id="IPR042099">
    <property type="entry name" value="ANL_N_sf"/>
</dbReference>
<dbReference type="Pfam" id="PF00501">
    <property type="entry name" value="AMP-binding"/>
    <property type="match status" value="2"/>
</dbReference>
<name>A0ABR4KEJ2_9EURO</name>
<dbReference type="Gene3D" id="3.40.50.980">
    <property type="match status" value="2"/>
</dbReference>
<evidence type="ECO:0000256" key="1">
    <source>
        <dbReference type="ARBA" id="ARBA00022450"/>
    </source>
</evidence>
<evidence type="ECO:0000256" key="5">
    <source>
        <dbReference type="SAM" id="MobiDB-lite"/>
    </source>
</evidence>
<dbReference type="SMART" id="SM00823">
    <property type="entry name" value="PKS_PP"/>
    <property type="match status" value="2"/>
</dbReference>
<dbReference type="CDD" id="cd19531">
    <property type="entry name" value="LCL_NRPS-like"/>
    <property type="match status" value="1"/>
</dbReference>
<dbReference type="InterPro" id="IPR023213">
    <property type="entry name" value="CAT-like_dom_sf"/>
</dbReference>
<evidence type="ECO:0000256" key="2">
    <source>
        <dbReference type="ARBA" id="ARBA00022553"/>
    </source>
</evidence>
<comment type="similarity">
    <text evidence="4">Belongs to the NRP synthetase family.</text>
</comment>
<evidence type="ECO:0000256" key="3">
    <source>
        <dbReference type="ARBA" id="ARBA00022598"/>
    </source>
</evidence>
<proteinExistence type="inferred from homology"/>
<dbReference type="InterPro" id="IPR029063">
    <property type="entry name" value="SAM-dependent_MTases_sf"/>
</dbReference>